<dbReference type="SMART" id="SM00849">
    <property type="entry name" value="Lactamase_B"/>
    <property type="match status" value="1"/>
</dbReference>
<name>A0A1Q8CQK0_9PSEU</name>
<keyword evidence="2" id="KW-1003">Cell membrane</keyword>
<feature type="region of interest" description="Disordered" evidence="6">
    <location>
        <begin position="781"/>
        <end position="801"/>
    </location>
</feature>
<evidence type="ECO:0000313" key="9">
    <source>
        <dbReference type="EMBL" id="OLF16629.1"/>
    </source>
</evidence>
<dbReference type="CDD" id="cd07731">
    <property type="entry name" value="ComA-like_MBL-fold"/>
    <property type="match status" value="1"/>
</dbReference>
<dbReference type="Pfam" id="PF00753">
    <property type="entry name" value="Lactamase_B"/>
    <property type="match status" value="1"/>
</dbReference>
<evidence type="ECO:0000256" key="1">
    <source>
        <dbReference type="ARBA" id="ARBA00004651"/>
    </source>
</evidence>
<evidence type="ECO:0000256" key="6">
    <source>
        <dbReference type="SAM" id="MobiDB-lite"/>
    </source>
</evidence>
<keyword evidence="4 7" id="KW-1133">Transmembrane helix</keyword>
<dbReference type="PANTHER" id="PTHR30619:SF1">
    <property type="entry name" value="RECOMBINATION PROTEIN 2"/>
    <property type="match status" value="1"/>
</dbReference>
<proteinExistence type="predicted"/>
<dbReference type="STRING" id="1912961.BU204_15630"/>
<keyword evidence="5 7" id="KW-0472">Membrane</keyword>
<accession>A0A1Q8CQK0</accession>
<sequence>MSSPWTDPAVAPDWRLAPAALAVWLATMAGLLLVWWWAAVVGLLAVIAGVVVVRLARGRPGMVRWWRQGIGWSLLVCGLVVGIGGTARLRAAAEDPLREHALAGGEGVFRVTVTERPRPLFAAGFGGRQGGVRAVVIPARTRGAVVGGTTVVSSGRVVLVAPVDRWAALLPGQDVTASARLAPARPGELTVAVLRVRGPPTALGVAPAWQRGAQELRAGLRDAASVLDPEPAGLLPGLVVGDTDRLSRQVEEEFQTAGLAHLLAVSGANLAVVCVAVLLLLRVLRVGPRGCAAGAMLALVGFVVLAGPEPSVLRAGVMGAVGLLALAMGRERGALPALGTSVIVLVLWDPAMAVSVGFALSVLATAGLVLLAPRWSERLARRGVPRGLAEALAVPAAAHLVTAPVVAGMAGEVSLVAVLANLVAAPVVAPATVLGVLAALVAPAWSWLAELLVRVAGPEVDWLILVARHASRVPGAAIGWPEGWWGGLLLVACVLLLVALLRRPRLRVLVCAAFSALLVVVLPVRVISPGWPPPGWAMVACDVGQGDATVLATADPGRAVVVDAGPEPAPLVACLDRLDVSRVPLVVLSHLHADHVGGLAAVLDDRAVGAVGVSAAREPDWAWEEVRELAGAARVPVVQLEAGRRLTWPGLVLEVLAPQAREVMPGAEAEGTEINNASLVLRAATSAGRVLLSGDVELAAQATLLDSGVDLSAEVLKVPHHGSRYTSPELFSAVGARIAVVSVGAGNRYGHPNPTTLGMLDRTGALVVRTDMDGDAAIVPGERGPRAVTRGTARGPPPRARVRRRSGRTWWCGGASVSARRCRVRTPAP</sequence>
<keyword evidence="10" id="KW-1185">Reference proteome</keyword>
<dbReference type="InterPro" id="IPR004477">
    <property type="entry name" value="ComEC_N"/>
</dbReference>
<feature type="transmembrane region" description="Helical" evidence="7">
    <location>
        <begin position="508"/>
        <end position="528"/>
    </location>
</feature>
<dbReference type="SUPFAM" id="SSF56281">
    <property type="entry name" value="Metallo-hydrolase/oxidoreductase"/>
    <property type="match status" value="1"/>
</dbReference>
<feature type="transmembrane region" description="Helical" evidence="7">
    <location>
        <begin position="342"/>
        <end position="372"/>
    </location>
</feature>
<evidence type="ECO:0000313" key="10">
    <source>
        <dbReference type="Proteomes" id="UP000185596"/>
    </source>
</evidence>
<dbReference type="NCBIfam" id="TIGR00360">
    <property type="entry name" value="ComEC_N-term"/>
    <property type="match status" value="1"/>
</dbReference>
<reference evidence="9 10" key="1">
    <citation type="submission" date="2016-12" db="EMBL/GenBank/DDBJ databases">
        <title>The draft genome sequence of Actinophytocola sp. 11-183.</title>
        <authorList>
            <person name="Wang W."/>
            <person name="Yuan L."/>
        </authorList>
    </citation>
    <scope>NUCLEOTIDE SEQUENCE [LARGE SCALE GENOMIC DNA]</scope>
    <source>
        <strain evidence="9 10">11-183</strain>
    </source>
</reference>
<comment type="subcellular location">
    <subcellularLocation>
        <location evidence="1">Cell membrane</location>
        <topology evidence="1">Multi-pass membrane protein</topology>
    </subcellularLocation>
</comment>
<evidence type="ECO:0000256" key="2">
    <source>
        <dbReference type="ARBA" id="ARBA00022475"/>
    </source>
</evidence>
<feature type="transmembrane region" description="Helical" evidence="7">
    <location>
        <begin position="288"/>
        <end position="306"/>
    </location>
</feature>
<evidence type="ECO:0000256" key="7">
    <source>
        <dbReference type="SAM" id="Phobius"/>
    </source>
</evidence>
<protein>
    <submittedName>
        <fullName evidence="9">Competence protein ComEC</fullName>
    </submittedName>
</protein>
<organism evidence="9 10">
    <name type="scientific">Actinophytocola xanthii</name>
    <dbReference type="NCBI Taxonomy" id="1912961"/>
    <lineage>
        <taxon>Bacteria</taxon>
        <taxon>Bacillati</taxon>
        <taxon>Actinomycetota</taxon>
        <taxon>Actinomycetes</taxon>
        <taxon>Pseudonocardiales</taxon>
        <taxon>Pseudonocardiaceae</taxon>
    </lineage>
</organism>
<dbReference type="Pfam" id="PF03772">
    <property type="entry name" value="Competence"/>
    <property type="match status" value="1"/>
</dbReference>
<evidence type="ECO:0000256" key="5">
    <source>
        <dbReference type="ARBA" id="ARBA00023136"/>
    </source>
</evidence>
<dbReference type="InterPro" id="IPR052159">
    <property type="entry name" value="Competence_DNA_uptake"/>
</dbReference>
<dbReference type="AlphaFoldDB" id="A0A1Q8CQK0"/>
<evidence type="ECO:0000256" key="3">
    <source>
        <dbReference type="ARBA" id="ARBA00022692"/>
    </source>
</evidence>
<dbReference type="InterPro" id="IPR001279">
    <property type="entry name" value="Metallo-B-lactamas"/>
</dbReference>
<comment type="caution">
    <text evidence="9">The sequence shown here is derived from an EMBL/GenBank/DDBJ whole genome shotgun (WGS) entry which is preliminary data.</text>
</comment>
<dbReference type="InterPro" id="IPR035681">
    <property type="entry name" value="ComA-like_MBL"/>
</dbReference>
<keyword evidence="3 7" id="KW-0812">Transmembrane</keyword>
<feature type="transmembrane region" description="Helical" evidence="7">
    <location>
        <begin position="483"/>
        <end position="501"/>
    </location>
</feature>
<feature type="transmembrane region" description="Helical" evidence="7">
    <location>
        <begin position="427"/>
        <end position="448"/>
    </location>
</feature>
<dbReference type="InterPro" id="IPR036866">
    <property type="entry name" value="RibonucZ/Hydroxyglut_hydro"/>
</dbReference>
<gene>
    <name evidence="9" type="ORF">BU204_15630</name>
</gene>
<evidence type="ECO:0000259" key="8">
    <source>
        <dbReference type="SMART" id="SM00849"/>
    </source>
</evidence>
<dbReference type="PANTHER" id="PTHR30619">
    <property type="entry name" value="DNA INTERNALIZATION/COMPETENCE PROTEIN COMEC/REC2"/>
    <property type="match status" value="1"/>
</dbReference>
<dbReference type="GO" id="GO:0005886">
    <property type="term" value="C:plasma membrane"/>
    <property type="evidence" value="ECO:0007669"/>
    <property type="project" value="UniProtKB-SubCell"/>
</dbReference>
<dbReference type="EMBL" id="MSIE01000027">
    <property type="protein sequence ID" value="OLF16629.1"/>
    <property type="molecule type" value="Genomic_DNA"/>
</dbReference>
<feature type="transmembrane region" description="Helical" evidence="7">
    <location>
        <begin position="258"/>
        <end position="281"/>
    </location>
</feature>
<feature type="domain" description="Metallo-beta-lactamase" evidence="8">
    <location>
        <begin position="545"/>
        <end position="746"/>
    </location>
</feature>
<feature type="transmembrane region" description="Helical" evidence="7">
    <location>
        <begin position="65"/>
        <end position="87"/>
    </location>
</feature>
<feature type="transmembrane region" description="Helical" evidence="7">
    <location>
        <begin position="20"/>
        <end position="53"/>
    </location>
</feature>
<dbReference type="Gene3D" id="3.60.15.10">
    <property type="entry name" value="Ribonuclease Z/Hydroxyacylglutathione hydrolase-like"/>
    <property type="match status" value="1"/>
</dbReference>
<dbReference type="Proteomes" id="UP000185596">
    <property type="component" value="Unassembled WGS sequence"/>
</dbReference>
<evidence type="ECO:0000256" key="4">
    <source>
        <dbReference type="ARBA" id="ARBA00022989"/>
    </source>
</evidence>